<organism evidence="1 3">
    <name type="scientific">Medicago truncatula</name>
    <name type="common">Barrel medic</name>
    <name type="synonym">Medicago tribuloides</name>
    <dbReference type="NCBI Taxonomy" id="3880"/>
    <lineage>
        <taxon>Eukaryota</taxon>
        <taxon>Viridiplantae</taxon>
        <taxon>Streptophyta</taxon>
        <taxon>Embryophyta</taxon>
        <taxon>Tracheophyta</taxon>
        <taxon>Spermatophyta</taxon>
        <taxon>Magnoliopsida</taxon>
        <taxon>eudicotyledons</taxon>
        <taxon>Gunneridae</taxon>
        <taxon>Pentapetalae</taxon>
        <taxon>rosids</taxon>
        <taxon>fabids</taxon>
        <taxon>Fabales</taxon>
        <taxon>Fabaceae</taxon>
        <taxon>Papilionoideae</taxon>
        <taxon>50 kb inversion clade</taxon>
        <taxon>NPAAA clade</taxon>
        <taxon>Hologalegina</taxon>
        <taxon>IRL clade</taxon>
        <taxon>Trifolieae</taxon>
        <taxon>Medicago</taxon>
    </lineage>
</organism>
<evidence type="ECO:0000313" key="2">
    <source>
        <dbReference type="EnsemblPlants" id="AES80173"/>
    </source>
</evidence>
<protein>
    <submittedName>
        <fullName evidence="1 2">Uncharacterized protein</fullName>
    </submittedName>
</protein>
<evidence type="ECO:0000313" key="3">
    <source>
        <dbReference type="Proteomes" id="UP000002051"/>
    </source>
</evidence>
<dbReference type="AlphaFoldDB" id="G7L4M5"/>
<reference evidence="2" key="3">
    <citation type="submission" date="2015-04" db="UniProtKB">
        <authorList>
            <consortium name="EnsemblPlants"/>
        </authorList>
    </citation>
    <scope>IDENTIFICATION</scope>
    <source>
        <strain evidence="2">cv. Jemalong A17</strain>
    </source>
</reference>
<accession>G7L4M5</accession>
<dbReference type="Proteomes" id="UP000002051">
    <property type="component" value="Unassembled WGS sequence"/>
</dbReference>
<dbReference type="PaxDb" id="3880-AES80173"/>
<dbReference type="EnsemblPlants" id="AES80173">
    <property type="protein sequence ID" value="AES80173"/>
    <property type="gene ID" value="MTR_7g077610"/>
</dbReference>
<reference evidence="1 3" key="1">
    <citation type="journal article" date="2011" name="Nature">
        <title>The Medicago genome provides insight into the evolution of rhizobial symbioses.</title>
        <authorList>
            <person name="Young N.D."/>
            <person name="Debelle F."/>
            <person name="Oldroyd G.E."/>
            <person name="Geurts R."/>
            <person name="Cannon S.B."/>
            <person name="Udvardi M.K."/>
            <person name="Benedito V.A."/>
            <person name="Mayer K.F."/>
            <person name="Gouzy J."/>
            <person name="Schoof H."/>
            <person name="Van de Peer Y."/>
            <person name="Proost S."/>
            <person name="Cook D.R."/>
            <person name="Meyers B.C."/>
            <person name="Spannagl M."/>
            <person name="Cheung F."/>
            <person name="De Mita S."/>
            <person name="Krishnakumar V."/>
            <person name="Gundlach H."/>
            <person name="Zhou S."/>
            <person name="Mudge J."/>
            <person name="Bharti A.K."/>
            <person name="Murray J.D."/>
            <person name="Naoumkina M.A."/>
            <person name="Rosen B."/>
            <person name="Silverstein K.A."/>
            <person name="Tang H."/>
            <person name="Rombauts S."/>
            <person name="Zhao P.X."/>
            <person name="Zhou P."/>
            <person name="Barbe V."/>
            <person name="Bardou P."/>
            <person name="Bechner M."/>
            <person name="Bellec A."/>
            <person name="Berger A."/>
            <person name="Berges H."/>
            <person name="Bidwell S."/>
            <person name="Bisseling T."/>
            <person name="Choisne N."/>
            <person name="Couloux A."/>
            <person name="Denny R."/>
            <person name="Deshpande S."/>
            <person name="Dai X."/>
            <person name="Doyle J.J."/>
            <person name="Dudez A.M."/>
            <person name="Farmer A.D."/>
            <person name="Fouteau S."/>
            <person name="Franken C."/>
            <person name="Gibelin C."/>
            <person name="Gish J."/>
            <person name="Goldstein S."/>
            <person name="Gonzalez A.J."/>
            <person name="Green P.J."/>
            <person name="Hallab A."/>
            <person name="Hartog M."/>
            <person name="Hua A."/>
            <person name="Humphray S.J."/>
            <person name="Jeong D.H."/>
            <person name="Jing Y."/>
            <person name="Jocker A."/>
            <person name="Kenton S.M."/>
            <person name="Kim D.J."/>
            <person name="Klee K."/>
            <person name="Lai H."/>
            <person name="Lang C."/>
            <person name="Lin S."/>
            <person name="Macmil S.L."/>
            <person name="Magdelenat G."/>
            <person name="Matthews L."/>
            <person name="McCorrison J."/>
            <person name="Monaghan E.L."/>
            <person name="Mun J.H."/>
            <person name="Najar F.Z."/>
            <person name="Nicholson C."/>
            <person name="Noirot C."/>
            <person name="O'Bleness M."/>
            <person name="Paule C.R."/>
            <person name="Poulain J."/>
            <person name="Prion F."/>
            <person name="Qin B."/>
            <person name="Qu C."/>
            <person name="Retzel E.F."/>
            <person name="Riddle C."/>
            <person name="Sallet E."/>
            <person name="Samain S."/>
            <person name="Samson N."/>
            <person name="Sanders I."/>
            <person name="Saurat O."/>
            <person name="Scarpelli C."/>
            <person name="Schiex T."/>
            <person name="Segurens B."/>
            <person name="Severin A.J."/>
            <person name="Sherrier D.J."/>
            <person name="Shi R."/>
            <person name="Sims S."/>
            <person name="Singer S.R."/>
            <person name="Sinharoy S."/>
            <person name="Sterck L."/>
            <person name="Viollet A."/>
            <person name="Wang B.B."/>
            <person name="Wang K."/>
            <person name="Wang M."/>
            <person name="Wang X."/>
            <person name="Warfsmann J."/>
            <person name="Weissenbach J."/>
            <person name="White D.D."/>
            <person name="White J.D."/>
            <person name="Wiley G.B."/>
            <person name="Wincker P."/>
            <person name="Xing Y."/>
            <person name="Yang L."/>
            <person name="Yao Z."/>
            <person name="Ying F."/>
            <person name="Zhai J."/>
            <person name="Zhou L."/>
            <person name="Zuber A."/>
            <person name="Denarie J."/>
            <person name="Dixon R.A."/>
            <person name="May G.D."/>
            <person name="Schwartz D.C."/>
            <person name="Rogers J."/>
            <person name="Quetier F."/>
            <person name="Town C.D."/>
            <person name="Roe B.A."/>
        </authorList>
    </citation>
    <scope>NUCLEOTIDE SEQUENCE [LARGE SCALE GENOMIC DNA]</scope>
    <source>
        <strain evidence="1">A17</strain>
        <strain evidence="2 3">cv. Jemalong A17</strain>
    </source>
</reference>
<keyword evidence="3" id="KW-1185">Reference proteome</keyword>
<gene>
    <name evidence="1" type="ordered locus">MTR_7g077610</name>
</gene>
<name>G7L4M5_MEDTR</name>
<reference evidence="1 3" key="2">
    <citation type="journal article" date="2014" name="BMC Genomics">
        <title>An improved genome release (version Mt4.0) for the model legume Medicago truncatula.</title>
        <authorList>
            <person name="Tang H."/>
            <person name="Krishnakumar V."/>
            <person name="Bidwell S."/>
            <person name="Rosen B."/>
            <person name="Chan A."/>
            <person name="Zhou S."/>
            <person name="Gentzbittel L."/>
            <person name="Childs K.L."/>
            <person name="Yandell M."/>
            <person name="Gundlach H."/>
            <person name="Mayer K.F."/>
            <person name="Schwartz D.C."/>
            <person name="Town C.D."/>
        </authorList>
    </citation>
    <scope>GENOME REANNOTATION</scope>
    <source>
        <strain evidence="2 3">cv. Jemalong A17</strain>
    </source>
</reference>
<dbReference type="EMBL" id="CM001223">
    <property type="protein sequence ID" value="AES80173.1"/>
    <property type="molecule type" value="Genomic_DNA"/>
</dbReference>
<dbReference type="HOGENOM" id="CLU_2458235_0_0_1"/>
<sequence length="89" mass="10748">MDIKIAFFFFFFYGDFDETIYMVQLYKTSRLVPKVNLVDDCIYHTFYGTKRLLAKNFEMKVFGYASLIWGIQIDQDRSRRILRFSQETS</sequence>
<evidence type="ECO:0000313" key="1">
    <source>
        <dbReference type="EMBL" id="AES80173.1"/>
    </source>
</evidence>
<proteinExistence type="predicted"/>